<accession>A0A7I8VHA9</accession>
<evidence type="ECO:0000256" key="2">
    <source>
        <dbReference type="SAM" id="MobiDB-lite"/>
    </source>
</evidence>
<feature type="region of interest" description="Disordered" evidence="2">
    <location>
        <begin position="226"/>
        <end position="247"/>
    </location>
</feature>
<dbReference type="InterPro" id="IPR016187">
    <property type="entry name" value="CTDL_fold"/>
</dbReference>
<reference evidence="5 6" key="1">
    <citation type="submission" date="2020-08" db="EMBL/GenBank/DDBJ databases">
        <authorList>
            <person name="Hejnol A."/>
        </authorList>
    </citation>
    <scope>NUCLEOTIDE SEQUENCE [LARGE SCALE GENOMIC DNA]</scope>
</reference>
<comment type="similarity">
    <text evidence="1">Belongs to the sulfatase-modifying factor family.</text>
</comment>
<dbReference type="Pfam" id="PF03781">
    <property type="entry name" value="FGE-sulfatase"/>
    <property type="match status" value="1"/>
</dbReference>
<dbReference type="AlphaFoldDB" id="A0A7I8VHA9"/>
<evidence type="ECO:0000259" key="3">
    <source>
        <dbReference type="Pfam" id="PF01712"/>
    </source>
</evidence>
<dbReference type="GO" id="GO:0120147">
    <property type="term" value="F:formylglycine-generating oxidase activity"/>
    <property type="evidence" value="ECO:0007669"/>
    <property type="project" value="TreeGrafter"/>
</dbReference>
<dbReference type="Pfam" id="PF01712">
    <property type="entry name" value="dNK"/>
    <property type="match status" value="1"/>
</dbReference>
<dbReference type="Gene3D" id="3.90.1580.10">
    <property type="entry name" value="paralog of FGE (formylglycine-generating enzyme)"/>
    <property type="match status" value="1"/>
</dbReference>
<dbReference type="Proteomes" id="UP000549394">
    <property type="component" value="Unassembled WGS sequence"/>
</dbReference>
<feature type="domain" description="Sulfatase-modifying factor enzyme-like" evidence="4">
    <location>
        <begin position="252"/>
        <end position="531"/>
    </location>
</feature>
<comment type="caution">
    <text evidence="5">The sequence shown here is derived from an EMBL/GenBank/DDBJ whole genome shotgun (WGS) entry which is preliminary data.</text>
</comment>
<dbReference type="InterPro" id="IPR031314">
    <property type="entry name" value="DNK_dom"/>
</dbReference>
<dbReference type="EMBL" id="CAJFCJ010000006">
    <property type="protein sequence ID" value="CAD5115558.1"/>
    <property type="molecule type" value="Genomic_DNA"/>
</dbReference>
<keyword evidence="6" id="KW-1185">Reference proteome</keyword>
<dbReference type="InterPro" id="IPR027417">
    <property type="entry name" value="P-loop_NTPase"/>
</dbReference>
<dbReference type="PANTHER" id="PTHR23150:SF19">
    <property type="entry name" value="FORMYLGLYCINE-GENERATING ENZYME"/>
    <property type="match status" value="1"/>
</dbReference>
<evidence type="ECO:0000313" key="6">
    <source>
        <dbReference type="Proteomes" id="UP000549394"/>
    </source>
</evidence>
<dbReference type="FunFam" id="3.40.50.300:FF:001571">
    <property type="entry name" value="Deoxynucleoside kinase"/>
    <property type="match status" value="1"/>
</dbReference>
<dbReference type="PANTHER" id="PTHR23150">
    <property type="entry name" value="SULFATASE MODIFYING FACTOR 1, 2"/>
    <property type="match status" value="1"/>
</dbReference>
<dbReference type="Gene3D" id="3.40.50.300">
    <property type="entry name" value="P-loop containing nucleotide triphosphate hydrolases"/>
    <property type="match status" value="1"/>
</dbReference>
<dbReference type="CDD" id="cd01673">
    <property type="entry name" value="dNK"/>
    <property type="match status" value="1"/>
</dbReference>
<dbReference type="SUPFAM" id="SSF56436">
    <property type="entry name" value="C-type lectin-like"/>
    <property type="match status" value="1"/>
</dbReference>
<evidence type="ECO:0000259" key="4">
    <source>
        <dbReference type="Pfam" id="PF03781"/>
    </source>
</evidence>
<protein>
    <submittedName>
        <fullName evidence="5">DgyrCDS4522</fullName>
    </submittedName>
</protein>
<sequence>MNIQYCSIDQIADCELNDQTQPFPFKEKRKFTVAVEGNIGCGKTTFLKHFENKKNVEVHKEPIEMWTDIKGHNTLDLMYKDPQRWSLTFQSYVQLTMLKVHQAPQEKSIKLMERTIHSGRYCFIENLHKSNVLPNVDYAVLSEWYDWLASSGKVNVDMIVYLRAQPETCLERIRKRNRSEDCDVPLSYLQSIHELHEDWLIKQQNYNLKAPILDCGCSATNRKNDLSTQKSEDSLNSCNDSPVETSDKFERTNQMVLIKGGSFNMGEKKPFIPADGEGPTRKVHLSSFYMDVHEISNYEFEKFAKAENYVTEAEKFGNSFVLEGFLSEKVKEGITQAVAAAPWWLPVDKADWRHPEGPDSSLDGRYDHPVIHVSYNDASAYCKWAGKRLPTEAEWEFACRGGKESRLHPWGNAEYPKGQNRMNIWQGQFPTENTMGDGYRGTAPVTEYEYQNSFGLKNMVGNVWEWTSDWWTTIHDSTPTSNPIGPKAGTEKVKKGGSYMCTKQYCYRYRCGARSNNTPDSSAANLGFRCASTKLPDYLKRDEL</sequence>
<feature type="domain" description="Deoxynucleoside kinase" evidence="3">
    <location>
        <begin position="34"/>
        <end position="213"/>
    </location>
</feature>
<dbReference type="OrthoDB" id="659at2759"/>
<dbReference type="InterPro" id="IPR051043">
    <property type="entry name" value="Sulfatase_Mod_Factor_Kinase"/>
</dbReference>
<dbReference type="InterPro" id="IPR042095">
    <property type="entry name" value="SUMF_sf"/>
</dbReference>
<organism evidence="5 6">
    <name type="scientific">Dimorphilus gyrociliatus</name>
    <dbReference type="NCBI Taxonomy" id="2664684"/>
    <lineage>
        <taxon>Eukaryota</taxon>
        <taxon>Metazoa</taxon>
        <taxon>Spiralia</taxon>
        <taxon>Lophotrochozoa</taxon>
        <taxon>Annelida</taxon>
        <taxon>Polychaeta</taxon>
        <taxon>Polychaeta incertae sedis</taxon>
        <taxon>Dinophilidae</taxon>
        <taxon>Dimorphilus</taxon>
    </lineage>
</organism>
<proteinExistence type="inferred from homology"/>
<feature type="compositionally biased region" description="Polar residues" evidence="2">
    <location>
        <begin position="234"/>
        <end position="244"/>
    </location>
</feature>
<evidence type="ECO:0000256" key="1">
    <source>
        <dbReference type="ARBA" id="ARBA00005310"/>
    </source>
</evidence>
<name>A0A7I8VHA9_9ANNE</name>
<dbReference type="GO" id="GO:0005783">
    <property type="term" value="C:endoplasmic reticulum"/>
    <property type="evidence" value="ECO:0007669"/>
    <property type="project" value="TreeGrafter"/>
</dbReference>
<dbReference type="InterPro" id="IPR005532">
    <property type="entry name" value="SUMF_dom"/>
</dbReference>
<evidence type="ECO:0000313" key="5">
    <source>
        <dbReference type="EMBL" id="CAD5115558.1"/>
    </source>
</evidence>
<gene>
    <name evidence="5" type="ORF">DGYR_LOCUS4287</name>
</gene>
<dbReference type="SUPFAM" id="SSF52540">
    <property type="entry name" value="P-loop containing nucleoside triphosphate hydrolases"/>
    <property type="match status" value="1"/>
</dbReference>